<evidence type="ECO:0000313" key="1">
    <source>
        <dbReference type="EMBL" id="KAL3307557.1"/>
    </source>
</evidence>
<gene>
    <name evidence="1" type="ORF">Ciccas_013926</name>
</gene>
<accession>A0ABD2PLK9</accession>
<proteinExistence type="predicted"/>
<dbReference type="AlphaFoldDB" id="A0ABD2PLK9"/>
<protein>
    <recommendedName>
        <fullName evidence="3">Receptor ligand binding region domain-containing protein</fullName>
    </recommendedName>
</protein>
<sequence>MEWNRKAEAFASVGALSCKMGLQNVFTLLLASLFLPQTDTRLNFNYLRISNCPNNIATTLDAPDTISRWLPVYFKNAQDYSSQTISITSQCSVKNAQFFADLSQALDTVITASSSNTGSDYTIILGPSYHPLCQLILTLLNQKLPLAITNLNTIPYFFSHSCLSTSSSPLQTLPFMDSPVIQYTTQILANRFTVTLANMLRYLGWKKIVLVSNHGDSIFNSFVDYVIDRLYLTTPNYYIN</sequence>
<feature type="non-terminal residue" evidence="1">
    <location>
        <position position="240"/>
    </location>
</feature>
<reference evidence="1 2" key="1">
    <citation type="submission" date="2024-11" db="EMBL/GenBank/DDBJ databases">
        <title>Adaptive evolution of stress response genes in parasites aligns with host niche diversity.</title>
        <authorList>
            <person name="Hahn C."/>
            <person name="Resl P."/>
        </authorList>
    </citation>
    <scope>NUCLEOTIDE SEQUENCE [LARGE SCALE GENOMIC DNA]</scope>
    <source>
        <strain evidence="1">EGGRZ-B1_66</strain>
        <tissue evidence="1">Body</tissue>
    </source>
</reference>
<evidence type="ECO:0008006" key="3">
    <source>
        <dbReference type="Google" id="ProtNLM"/>
    </source>
</evidence>
<comment type="caution">
    <text evidence="1">The sequence shown here is derived from an EMBL/GenBank/DDBJ whole genome shotgun (WGS) entry which is preliminary data.</text>
</comment>
<name>A0ABD2PLK9_9PLAT</name>
<dbReference type="Proteomes" id="UP001626550">
    <property type="component" value="Unassembled WGS sequence"/>
</dbReference>
<dbReference type="EMBL" id="JBJKFK010007059">
    <property type="protein sequence ID" value="KAL3307557.1"/>
    <property type="molecule type" value="Genomic_DNA"/>
</dbReference>
<keyword evidence="2" id="KW-1185">Reference proteome</keyword>
<evidence type="ECO:0000313" key="2">
    <source>
        <dbReference type="Proteomes" id="UP001626550"/>
    </source>
</evidence>
<organism evidence="1 2">
    <name type="scientific">Cichlidogyrus casuarinus</name>
    <dbReference type="NCBI Taxonomy" id="1844966"/>
    <lineage>
        <taxon>Eukaryota</taxon>
        <taxon>Metazoa</taxon>
        <taxon>Spiralia</taxon>
        <taxon>Lophotrochozoa</taxon>
        <taxon>Platyhelminthes</taxon>
        <taxon>Monogenea</taxon>
        <taxon>Monopisthocotylea</taxon>
        <taxon>Dactylogyridea</taxon>
        <taxon>Ancyrocephalidae</taxon>
        <taxon>Cichlidogyrus</taxon>
    </lineage>
</organism>